<sequence>MGWTKRQIAQLRDRMRQQGRTDDEITDELRVRCGISPLTAYRQLRGWSQVEVAVRYRAQGGGPSLDQASLSRFELWPQEGGRPPQAAQIIALAALYATSPRRLLCPDGLDKLDRHEREVLLRIQAVDKSLATPPGTQPSKFESLPTTNLTFATQERQVAMAAQRAFRFASIAEGNNVGPETIQQLFEEVQRISSLYPRVPLHQVLGDLIEAQNVSFVILEGRQRPTQTRDLYLLSGILSLMLAKASHDLNDPQSAMKQARTAYICADNAEHDGLRLRVRTQQSLMAYWAGWTSEAIRYADLARDLATPRTGSAGVWLLAQSARTASAVGEGEKAIADLRSARELREQIEPDDLDSFGGLMRFAPCRQQYYAAETLIWIPGQESEAEAASLKAIQTYEEASSSESDDWAFGDEAGSRTDLAFARAARGELEGAEEAISPVLELPVEQRVAGVVASAMRVHGVLRSAQYAGNRRAGQVRQAIESYSRTPAASITSGR</sequence>
<evidence type="ECO:0000313" key="1">
    <source>
        <dbReference type="EMBL" id="PRX95446.1"/>
    </source>
</evidence>
<keyword evidence="2" id="KW-1185">Reference proteome</keyword>
<evidence type="ECO:0008006" key="3">
    <source>
        <dbReference type="Google" id="ProtNLM"/>
    </source>
</evidence>
<reference evidence="1 2" key="1">
    <citation type="submission" date="2018-03" db="EMBL/GenBank/DDBJ databases">
        <title>Genomic Encyclopedia of Archaeal and Bacterial Type Strains, Phase II (KMG-II): from individual species to whole genera.</title>
        <authorList>
            <person name="Goeker M."/>
        </authorList>
    </citation>
    <scope>NUCLEOTIDE SEQUENCE [LARGE SCALE GENOMIC DNA]</scope>
    <source>
        <strain evidence="1 2">DSM 45601</strain>
    </source>
</reference>
<gene>
    <name evidence="1" type="ORF">CLV72_10954</name>
</gene>
<name>A0A2T0PV81_9ACTN</name>
<dbReference type="Proteomes" id="UP000237846">
    <property type="component" value="Unassembled WGS sequence"/>
</dbReference>
<organism evidence="1 2">
    <name type="scientific">Allonocardiopsis opalescens</name>
    <dbReference type="NCBI Taxonomy" id="1144618"/>
    <lineage>
        <taxon>Bacteria</taxon>
        <taxon>Bacillati</taxon>
        <taxon>Actinomycetota</taxon>
        <taxon>Actinomycetes</taxon>
        <taxon>Streptosporangiales</taxon>
        <taxon>Allonocardiopsis</taxon>
    </lineage>
</organism>
<dbReference type="AlphaFoldDB" id="A0A2T0PV81"/>
<dbReference type="RefSeq" id="WP_245930457.1">
    <property type="nucleotide sequence ID" value="NZ_PVZC01000009.1"/>
</dbReference>
<evidence type="ECO:0000313" key="2">
    <source>
        <dbReference type="Proteomes" id="UP000237846"/>
    </source>
</evidence>
<accession>A0A2T0PV81</accession>
<proteinExistence type="predicted"/>
<dbReference type="EMBL" id="PVZC01000009">
    <property type="protein sequence ID" value="PRX95446.1"/>
    <property type="molecule type" value="Genomic_DNA"/>
</dbReference>
<comment type="caution">
    <text evidence="1">The sequence shown here is derived from an EMBL/GenBank/DDBJ whole genome shotgun (WGS) entry which is preliminary data.</text>
</comment>
<protein>
    <recommendedName>
        <fullName evidence="3">HTH cro/C1-type domain-containing protein</fullName>
    </recommendedName>
</protein>